<reference evidence="1" key="1">
    <citation type="submission" date="2024-05" db="EMBL/GenBank/DDBJ databases">
        <authorList>
            <person name="Badawy S."/>
            <person name="Skurnik M."/>
        </authorList>
    </citation>
    <scope>NUCLEOTIDE SEQUENCE</scope>
</reference>
<dbReference type="EMBL" id="PP777464">
    <property type="protein sequence ID" value="XBS49196.1"/>
    <property type="molecule type" value="Genomic_DNA"/>
</dbReference>
<accession>A0AAU7PGU8</accession>
<proteinExistence type="predicted"/>
<sequence length="114" mass="13778">MEYDFSMFIPKISTSLEVYCNLNKGDYEHKMDQYIKFNGSYFSFIDYQAKGTVVENMKDYTTVQGEAEIFQESLIFDKKYLCTLEEVIELQQKMKEYRRICIETDSKDRYRFKL</sequence>
<evidence type="ECO:0000313" key="1">
    <source>
        <dbReference type="EMBL" id="XBS49196.1"/>
    </source>
</evidence>
<name>A0AAU7PGU8_9CAUD</name>
<organism evidence="1">
    <name type="scientific">Escherichia phage fEgEco12</name>
    <dbReference type="NCBI Taxonomy" id="3158837"/>
    <lineage>
        <taxon>Viruses</taxon>
        <taxon>Duplodnaviria</taxon>
        <taxon>Heunggongvirae</taxon>
        <taxon>Uroviricota</taxon>
        <taxon>Caudoviricetes</taxon>
    </lineage>
</organism>
<protein>
    <submittedName>
        <fullName evidence="1">Uncharacterized protein</fullName>
    </submittedName>
</protein>